<dbReference type="InterPro" id="IPR002661">
    <property type="entry name" value="Ribosome_recyc_fac"/>
</dbReference>
<feature type="domain" description="Ribosome recycling factor" evidence="8">
    <location>
        <begin position="23"/>
        <end position="186"/>
    </location>
</feature>
<reference evidence="9 10" key="1">
    <citation type="submission" date="2016-10" db="EMBL/GenBank/DDBJ databases">
        <authorList>
            <person name="de Groot N.N."/>
        </authorList>
    </citation>
    <scope>NUCLEOTIDE SEQUENCE [LARGE SCALE GENOMIC DNA]</scope>
    <source>
        <strain evidence="9 10">CGMCC 1.6291</strain>
    </source>
</reference>
<dbReference type="FunFam" id="3.30.1360.40:FF:000001">
    <property type="entry name" value="Ribosome-recycling factor"/>
    <property type="match status" value="1"/>
</dbReference>
<evidence type="ECO:0000256" key="7">
    <source>
        <dbReference type="SAM" id="Coils"/>
    </source>
</evidence>
<dbReference type="NCBIfam" id="TIGR00496">
    <property type="entry name" value="frr"/>
    <property type="match status" value="1"/>
</dbReference>
<proteinExistence type="inferred from homology"/>
<dbReference type="FunFam" id="1.10.132.20:FF:000001">
    <property type="entry name" value="Ribosome-recycling factor"/>
    <property type="match status" value="1"/>
</dbReference>
<organism evidence="9 10">
    <name type="scientific">Aquisalimonas asiatica</name>
    <dbReference type="NCBI Taxonomy" id="406100"/>
    <lineage>
        <taxon>Bacteria</taxon>
        <taxon>Pseudomonadati</taxon>
        <taxon>Pseudomonadota</taxon>
        <taxon>Gammaproteobacteria</taxon>
        <taxon>Chromatiales</taxon>
        <taxon>Ectothiorhodospiraceae</taxon>
        <taxon>Aquisalimonas</taxon>
    </lineage>
</organism>
<dbReference type="HAMAP" id="MF_00040">
    <property type="entry name" value="RRF"/>
    <property type="match status" value="1"/>
</dbReference>
<evidence type="ECO:0000313" key="10">
    <source>
        <dbReference type="Proteomes" id="UP000199657"/>
    </source>
</evidence>
<dbReference type="GO" id="GO:0002184">
    <property type="term" value="P:cytoplasmic translational termination"/>
    <property type="evidence" value="ECO:0007669"/>
    <property type="project" value="TreeGrafter"/>
</dbReference>
<dbReference type="EMBL" id="FOEG01000001">
    <property type="protein sequence ID" value="SEO54526.1"/>
    <property type="molecule type" value="Genomic_DNA"/>
</dbReference>
<dbReference type="Gene3D" id="1.10.132.20">
    <property type="entry name" value="Ribosome-recycling factor"/>
    <property type="match status" value="1"/>
</dbReference>
<comment type="subcellular location">
    <subcellularLocation>
        <location evidence="1 6">Cytoplasm</location>
    </subcellularLocation>
</comment>
<evidence type="ECO:0000256" key="6">
    <source>
        <dbReference type="HAMAP-Rule" id="MF_00040"/>
    </source>
</evidence>
<gene>
    <name evidence="6" type="primary">frr</name>
    <name evidence="9" type="ORF">SAMN04488052_101625</name>
</gene>
<dbReference type="SUPFAM" id="SSF55194">
    <property type="entry name" value="Ribosome recycling factor, RRF"/>
    <property type="match status" value="1"/>
</dbReference>
<dbReference type="PANTHER" id="PTHR20982:SF3">
    <property type="entry name" value="MITOCHONDRIAL RIBOSOME RECYCLING FACTOR PSEUDO 1"/>
    <property type="match status" value="1"/>
</dbReference>
<feature type="coiled-coil region" evidence="7">
    <location>
        <begin position="117"/>
        <end position="169"/>
    </location>
</feature>
<keyword evidence="7" id="KW-0175">Coiled coil</keyword>
<name>A0A1H8QKI3_9GAMM</name>
<protein>
    <recommendedName>
        <fullName evidence="6">Ribosome-recycling factor</fullName>
        <shortName evidence="6">RRF</shortName>
    </recommendedName>
    <alternativeName>
        <fullName evidence="6">Ribosome-releasing factor</fullName>
    </alternativeName>
</protein>
<dbReference type="AlphaFoldDB" id="A0A1H8QKI3"/>
<keyword evidence="4 6" id="KW-0648">Protein biosynthesis</keyword>
<evidence type="ECO:0000259" key="8">
    <source>
        <dbReference type="Pfam" id="PF01765"/>
    </source>
</evidence>
<dbReference type="Proteomes" id="UP000199657">
    <property type="component" value="Unassembled WGS sequence"/>
</dbReference>
<comment type="similarity">
    <text evidence="2 6">Belongs to the RRF family.</text>
</comment>
<dbReference type="PANTHER" id="PTHR20982">
    <property type="entry name" value="RIBOSOME RECYCLING FACTOR"/>
    <property type="match status" value="1"/>
</dbReference>
<evidence type="ECO:0000256" key="5">
    <source>
        <dbReference type="ARBA" id="ARBA00025050"/>
    </source>
</evidence>
<dbReference type="Pfam" id="PF01765">
    <property type="entry name" value="RRF"/>
    <property type="match status" value="1"/>
</dbReference>
<keyword evidence="10" id="KW-1185">Reference proteome</keyword>
<dbReference type="GO" id="GO:0005829">
    <property type="term" value="C:cytosol"/>
    <property type="evidence" value="ECO:0007669"/>
    <property type="project" value="GOC"/>
</dbReference>
<keyword evidence="3 6" id="KW-0963">Cytoplasm</keyword>
<dbReference type="Gene3D" id="3.30.1360.40">
    <property type="match status" value="1"/>
</dbReference>
<dbReference type="InterPro" id="IPR023584">
    <property type="entry name" value="Ribosome_recyc_fac_dom"/>
</dbReference>
<sequence length="188" mass="21246">MTTVIEDIQKDAKQRMQKSVEALKSELVKIRTGRAHSSLLDHVTVEYYGAEVPVNQVANVSASDARTLLVTPFEKGMAPKIEKAIIQSDLGLNPASQGEVLRVPMPALNEERRKELVKVVRNEAEQARVAIRNVRRDANSDMKTLVKEKEITEDDQRRGEEQIQKLTDQFVAQVDEVLEQKEQELMAI</sequence>
<evidence type="ECO:0000313" key="9">
    <source>
        <dbReference type="EMBL" id="SEO54526.1"/>
    </source>
</evidence>
<dbReference type="CDD" id="cd00520">
    <property type="entry name" value="RRF"/>
    <property type="match status" value="1"/>
</dbReference>
<comment type="function">
    <text evidence="5 6">Responsible for the release of ribosomes from messenger RNA at the termination of protein biosynthesis. May increase the efficiency of translation by recycling ribosomes from one round of translation to another.</text>
</comment>
<dbReference type="STRING" id="406100.SAMN04488052_101625"/>
<dbReference type="InterPro" id="IPR036191">
    <property type="entry name" value="RRF_sf"/>
</dbReference>
<accession>A0A1H8QKI3</accession>
<dbReference type="GO" id="GO:0043023">
    <property type="term" value="F:ribosomal large subunit binding"/>
    <property type="evidence" value="ECO:0007669"/>
    <property type="project" value="TreeGrafter"/>
</dbReference>
<evidence type="ECO:0000256" key="1">
    <source>
        <dbReference type="ARBA" id="ARBA00004496"/>
    </source>
</evidence>
<evidence type="ECO:0000256" key="2">
    <source>
        <dbReference type="ARBA" id="ARBA00005912"/>
    </source>
</evidence>
<evidence type="ECO:0000256" key="3">
    <source>
        <dbReference type="ARBA" id="ARBA00022490"/>
    </source>
</evidence>
<evidence type="ECO:0000256" key="4">
    <source>
        <dbReference type="ARBA" id="ARBA00022917"/>
    </source>
</evidence>